<dbReference type="GO" id="GO:0015920">
    <property type="term" value="P:lipopolysaccharide transport"/>
    <property type="evidence" value="ECO:0007669"/>
    <property type="project" value="UniProtKB-UniRule"/>
</dbReference>
<accession>A0A7V8GK76</accession>
<comment type="subunit">
    <text evidence="4">Component of the lipopolysaccharide transport and assembly complex.</text>
</comment>
<feature type="region of interest" description="Disordered" evidence="5">
    <location>
        <begin position="50"/>
        <end position="72"/>
    </location>
</feature>
<sequence>MNLPCAASPRPRRACTKRAAGLPGAALPNALLPGALALGVLLLGALAPAPPAQAKSSDRNQPMTLDSDNSDCSQLADANSRCVFTGGVVIVQGTLDIRAERAEILQRSGETEQVILTGKQASMKQEMDDGTTMNARADRIVYEPKKETLTLTGNYQVDSPRGSNSGQRMVYDMASGQMRSGGDGSRVRTVIQPRQPAATPDAPGSGG</sequence>
<evidence type="ECO:0000259" key="6">
    <source>
        <dbReference type="Pfam" id="PF03968"/>
    </source>
</evidence>
<gene>
    <name evidence="4 7" type="primary">lptA</name>
    <name evidence="7" type="ORF">B1992_14110</name>
</gene>
<comment type="function">
    <text evidence="4">Involved in the assembly of lipopolysaccharide (LPS). Required for the translocation of LPS from the inner membrane to the outer membrane. May form a bridge between the inner membrane and the outer membrane, via interactions with LptC and LptD, thereby facilitating LPS transfer across the periplasm.</text>
</comment>
<dbReference type="PANTHER" id="PTHR36504">
    <property type="entry name" value="LIPOPOLYSACCHARIDE EXPORT SYSTEM PROTEIN LPTA"/>
    <property type="match status" value="1"/>
</dbReference>
<keyword evidence="1 4" id="KW-0813">Transport</keyword>
<comment type="caution">
    <text evidence="7">The sequence shown here is derived from an EMBL/GenBank/DDBJ whole genome shotgun (WGS) entry which is preliminary data.</text>
</comment>
<feature type="compositionally biased region" description="Polar residues" evidence="5">
    <location>
        <begin position="59"/>
        <end position="72"/>
    </location>
</feature>
<evidence type="ECO:0000313" key="7">
    <source>
        <dbReference type="EMBL" id="KAF1684847.1"/>
    </source>
</evidence>
<dbReference type="PANTHER" id="PTHR36504:SF1">
    <property type="entry name" value="LIPOPOLYSACCHARIDE EXPORT SYSTEM PROTEIN LPTA"/>
    <property type="match status" value="1"/>
</dbReference>
<dbReference type="Pfam" id="PF03968">
    <property type="entry name" value="LptD_N"/>
    <property type="match status" value="1"/>
</dbReference>
<organism evidence="7 8">
    <name type="scientific">Pseudoxanthomonas broegbernensis</name>
    <dbReference type="NCBI Taxonomy" id="83619"/>
    <lineage>
        <taxon>Bacteria</taxon>
        <taxon>Pseudomonadati</taxon>
        <taxon>Pseudomonadota</taxon>
        <taxon>Gammaproteobacteria</taxon>
        <taxon>Lysobacterales</taxon>
        <taxon>Lysobacteraceae</taxon>
        <taxon>Pseudoxanthomonas</taxon>
    </lineage>
</organism>
<dbReference type="Proteomes" id="UP000462066">
    <property type="component" value="Unassembled WGS sequence"/>
</dbReference>
<feature type="domain" description="Organic solvent tolerance-like N-terminal" evidence="6">
    <location>
        <begin position="70"/>
        <end position="176"/>
    </location>
</feature>
<dbReference type="GO" id="GO:0030288">
    <property type="term" value="C:outer membrane-bounded periplasmic space"/>
    <property type="evidence" value="ECO:0007669"/>
    <property type="project" value="TreeGrafter"/>
</dbReference>
<dbReference type="HAMAP" id="MF_01914">
    <property type="entry name" value="LPS_assembly_LptA"/>
    <property type="match status" value="1"/>
</dbReference>
<dbReference type="Gene3D" id="2.60.450.10">
    <property type="entry name" value="Lipopolysaccharide (LPS) transport protein A like domain"/>
    <property type="match status" value="1"/>
</dbReference>
<keyword evidence="8" id="KW-1185">Reference proteome</keyword>
<name>A0A7V8GK76_9GAMM</name>
<dbReference type="AlphaFoldDB" id="A0A7V8GK76"/>
<proteinExistence type="inferred from homology"/>
<dbReference type="InterPro" id="IPR014340">
    <property type="entry name" value="LptA"/>
</dbReference>
<protein>
    <recommendedName>
        <fullName evidence="4">Lipopolysaccharide export system protein LptA</fullName>
    </recommendedName>
</protein>
<keyword evidence="2" id="KW-0732">Signal</keyword>
<dbReference type="NCBIfam" id="TIGR03002">
    <property type="entry name" value="outer_YhbN_LptA"/>
    <property type="match status" value="1"/>
</dbReference>
<comment type="similarity">
    <text evidence="4">Belongs to the LptA family.</text>
</comment>
<evidence type="ECO:0000256" key="1">
    <source>
        <dbReference type="ARBA" id="ARBA00022448"/>
    </source>
</evidence>
<reference evidence="7 8" key="1">
    <citation type="submission" date="2017-10" db="EMBL/GenBank/DDBJ databases">
        <title>Whole genome sequencing of Pseudoxanthomonas broegbernensis DSM 12573(T).</title>
        <authorList>
            <person name="Kumar S."/>
            <person name="Bansal K."/>
            <person name="Kaur A."/>
            <person name="Patil P."/>
            <person name="Sharma S."/>
            <person name="Patil P.B."/>
        </authorList>
    </citation>
    <scope>NUCLEOTIDE SEQUENCE [LARGE SCALE GENOMIC DNA]</scope>
    <source>
        <strain evidence="7 8">DSM 12573</strain>
    </source>
</reference>
<keyword evidence="3 4" id="KW-0574">Periplasm</keyword>
<dbReference type="GO" id="GO:0017089">
    <property type="term" value="F:glycolipid transfer activity"/>
    <property type="evidence" value="ECO:0007669"/>
    <property type="project" value="TreeGrafter"/>
</dbReference>
<dbReference type="GO" id="GO:0043165">
    <property type="term" value="P:Gram-negative-bacterium-type cell outer membrane assembly"/>
    <property type="evidence" value="ECO:0007669"/>
    <property type="project" value="UniProtKB-UniRule"/>
</dbReference>
<feature type="region of interest" description="Disordered" evidence="5">
    <location>
        <begin position="175"/>
        <end position="207"/>
    </location>
</feature>
<dbReference type="EMBL" id="MWIP01000021">
    <property type="protein sequence ID" value="KAF1684847.1"/>
    <property type="molecule type" value="Genomic_DNA"/>
</dbReference>
<evidence type="ECO:0000256" key="4">
    <source>
        <dbReference type="HAMAP-Rule" id="MF_01914"/>
    </source>
</evidence>
<dbReference type="GO" id="GO:0009279">
    <property type="term" value="C:cell outer membrane"/>
    <property type="evidence" value="ECO:0007669"/>
    <property type="project" value="TreeGrafter"/>
</dbReference>
<evidence type="ECO:0000313" key="8">
    <source>
        <dbReference type="Proteomes" id="UP000462066"/>
    </source>
</evidence>
<evidence type="ECO:0000256" key="2">
    <source>
        <dbReference type="ARBA" id="ARBA00022729"/>
    </source>
</evidence>
<dbReference type="GO" id="GO:0001530">
    <property type="term" value="F:lipopolysaccharide binding"/>
    <property type="evidence" value="ECO:0007669"/>
    <property type="project" value="InterPro"/>
</dbReference>
<comment type="subcellular location">
    <subcellularLocation>
        <location evidence="4">Periplasm</location>
    </subcellularLocation>
</comment>
<dbReference type="InterPro" id="IPR052037">
    <property type="entry name" value="LPS_export_LptA"/>
</dbReference>
<evidence type="ECO:0000256" key="5">
    <source>
        <dbReference type="SAM" id="MobiDB-lite"/>
    </source>
</evidence>
<evidence type="ECO:0000256" key="3">
    <source>
        <dbReference type="ARBA" id="ARBA00022764"/>
    </source>
</evidence>
<dbReference type="InterPro" id="IPR005653">
    <property type="entry name" value="OstA-like_N"/>
</dbReference>